<keyword evidence="8" id="KW-1185">Reference proteome</keyword>
<dbReference type="GO" id="GO:0008270">
    <property type="term" value="F:zinc ion binding"/>
    <property type="evidence" value="ECO:0007669"/>
    <property type="project" value="InterPro"/>
</dbReference>
<dbReference type="Proteomes" id="UP000295729">
    <property type="component" value="Unassembled WGS sequence"/>
</dbReference>
<dbReference type="SUPFAM" id="SSF50129">
    <property type="entry name" value="GroES-like"/>
    <property type="match status" value="1"/>
</dbReference>
<evidence type="ECO:0000313" key="8">
    <source>
        <dbReference type="Proteomes" id="UP000295729"/>
    </source>
</evidence>
<feature type="domain" description="Enoyl reductase (ER)" evidence="6">
    <location>
        <begin position="12"/>
        <end position="343"/>
    </location>
</feature>
<dbReference type="InterPro" id="IPR011032">
    <property type="entry name" value="GroES-like_sf"/>
</dbReference>
<name>A0A4R6XBK3_9GAMM</name>
<accession>A0A4R6XBK3</accession>
<dbReference type="InterPro" id="IPR020843">
    <property type="entry name" value="ER"/>
</dbReference>
<evidence type="ECO:0000256" key="3">
    <source>
        <dbReference type="ARBA" id="ARBA00022833"/>
    </source>
</evidence>
<keyword evidence="4" id="KW-0560">Oxidoreductase</keyword>
<sequence length="348" mass="37245">MPKTINAIGVHSAQSDMTFMSIQRRDLKPTDVEMEILYCGICHSDLHQVNNDFGASHYPMVPGHEIVGRVTSIGSAVTQFNVGDYAAVGCIVDSCGTCPACERDMQQFCEGGTSLSFNTPDKEMGGFTFGGFSKTYVCKEDYMLHMPENVDLAASAPLLCAGITVYSPLKHWNAGPGKVVGVLGIGGLGHVAIRIAKSMGAKVVVLTSSPAKVEDAKRLGADDAVLTSDTEQMAGYASKIDLVIDTVSANHDVNAYLNLLAIDGTVVLVGLPNEPIEIGAFNVVKGRRSFSGSNIGGIVETQEMLEFCAEHGIVADIEMVQPDQVNEAFKRLEKGDVKYRFVVDMKAL</sequence>
<dbReference type="SMART" id="SM00829">
    <property type="entry name" value="PKS_ER"/>
    <property type="match status" value="1"/>
</dbReference>
<reference evidence="7 8" key="1">
    <citation type="submission" date="2019-03" db="EMBL/GenBank/DDBJ databases">
        <title>Genomic Encyclopedia of Type Strains, Phase IV (KMG-IV): sequencing the most valuable type-strain genomes for metagenomic binning, comparative biology and taxonomic classification.</title>
        <authorList>
            <person name="Goeker M."/>
        </authorList>
    </citation>
    <scope>NUCLEOTIDE SEQUENCE [LARGE SCALE GENOMIC DNA]</scope>
    <source>
        <strain evidence="7 8">DSM 5604</strain>
    </source>
</reference>
<dbReference type="Pfam" id="PF00107">
    <property type="entry name" value="ADH_zinc_N"/>
    <property type="match status" value="1"/>
</dbReference>
<gene>
    <name evidence="7" type="ORF">C8D85_0363</name>
</gene>
<dbReference type="Pfam" id="PF08240">
    <property type="entry name" value="ADH_N"/>
    <property type="match status" value="1"/>
</dbReference>
<dbReference type="PROSITE" id="PS00065">
    <property type="entry name" value="D_2_HYDROXYACID_DH_1"/>
    <property type="match status" value="1"/>
</dbReference>
<dbReference type="CDD" id="cd05283">
    <property type="entry name" value="CAD1"/>
    <property type="match status" value="1"/>
</dbReference>
<dbReference type="Gene3D" id="3.40.50.720">
    <property type="entry name" value="NAD(P)-binding Rossmann-like Domain"/>
    <property type="match status" value="1"/>
</dbReference>
<dbReference type="InterPro" id="IPR002328">
    <property type="entry name" value="ADH_Zn_CS"/>
</dbReference>
<dbReference type="InterPro" id="IPR013154">
    <property type="entry name" value="ADH-like_N"/>
</dbReference>
<comment type="cofactor">
    <cofactor evidence="1 5">
        <name>Zn(2+)</name>
        <dbReference type="ChEBI" id="CHEBI:29105"/>
    </cofactor>
</comment>
<dbReference type="FunFam" id="3.40.50.720:FF:000022">
    <property type="entry name" value="Cinnamyl alcohol dehydrogenase"/>
    <property type="match status" value="1"/>
</dbReference>
<evidence type="ECO:0000256" key="2">
    <source>
        <dbReference type="ARBA" id="ARBA00022723"/>
    </source>
</evidence>
<keyword evidence="3 5" id="KW-0862">Zinc</keyword>
<dbReference type="OrthoDB" id="9771084at2"/>
<evidence type="ECO:0000259" key="6">
    <source>
        <dbReference type="SMART" id="SM00829"/>
    </source>
</evidence>
<comment type="caution">
    <text evidence="7">The sequence shown here is derived from an EMBL/GenBank/DDBJ whole genome shotgun (WGS) entry which is preliminary data.</text>
</comment>
<comment type="similarity">
    <text evidence="5">Belongs to the zinc-containing alcohol dehydrogenase family.</text>
</comment>
<evidence type="ECO:0000256" key="4">
    <source>
        <dbReference type="ARBA" id="ARBA00023002"/>
    </source>
</evidence>
<dbReference type="EMBL" id="SNZA01000001">
    <property type="protein sequence ID" value="TDR15010.1"/>
    <property type="molecule type" value="Genomic_DNA"/>
</dbReference>
<dbReference type="InterPro" id="IPR029752">
    <property type="entry name" value="D-isomer_DH_CS1"/>
</dbReference>
<evidence type="ECO:0000313" key="7">
    <source>
        <dbReference type="EMBL" id="TDR15010.1"/>
    </source>
</evidence>
<dbReference type="PROSITE" id="PS00059">
    <property type="entry name" value="ADH_ZINC"/>
    <property type="match status" value="1"/>
</dbReference>
<dbReference type="InterPro" id="IPR036291">
    <property type="entry name" value="NAD(P)-bd_dom_sf"/>
</dbReference>
<protein>
    <submittedName>
        <fullName evidence="7">Putative zinc-type alcohol dehydrogenase-like protein</fullName>
    </submittedName>
</protein>
<dbReference type="AlphaFoldDB" id="A0A4R6XBK3"/>
<organism evidence="7 8">
    <name type="scientific">Marinomonas communis</name>
    <dbReference type="NCBI Taxonomy" id="28254"/>
    <lineage>
        <taxon>Bacteria</taxon>
        <taxon>Pseudomonadati</taxon>
        <taxon>Pseudomonadota</taxon>
        <taxon>Gammaproteobacteria</taxon>
        <taxon>Oceanospirillales</taxon>
        <taxon>Oceanospirillaceae</taxon>
        <taxon>Marinomonas</taxon>
    </lineage>
</organism>
<dbReference type="InterPro" id="IPR013149">
    <property type="entry name" value="ADH-like_C"/>
</dbReference>
<dbReference type="PANTHER" id="PTHR42683">
    <property type="entry name" value="ALDEHYDE REDUCTASE"/>
    <property type="match status" value="1"/>
</dbReference>
<dbReference type="GO" id="GO:0008106">
    <property type="term" value="F:alcohol dehydrogenase (NADP+) activity"/>
    <property type="evidence" value="ECO:0007669"/>
    <property type="project" value="UniProtKB-ARBA"/>
</dbReference>
<evidence type="ECO:0000256" key="1">
    <source>
        <dbReference type="ARBA" id="ARBA00001947"/>
    </source>
</evidence>
<keyword evidence="2 5" id="KW-0479">Metal-binding</keyword>
<evidence type="ECO:0000256" key="5">
    <source>
        <dbReference type="RuleBase" id="RU361277"/>
    </source>
</evidence>
<dbReference type="Gene3D" id="3.90.180.10">
    <property type="entry name" value="Medium-chain alcohol dehydrogenases, catalytic domain"/>
    <property type="match status" value="1"/>
</dbReference>
<dbReference type="InterPro" id="IPR047109">
    <property type="entry name" value="CAD-like"/>
</dbReference>
<dbReference type="SUPFAM" id="SSF51735">
    <property type="entry name" value="NAD(P)-binding Rossmann-fold domains"/>
    <property type="match status" value="1"/>
</dbReference>
<dbReference type="RefSeq" id="WP_133559643.1">
    <property type="nucleotide sequence ID" value="NZ_SNZA01000001.1"/>
</dbReference>
<proteinExistence type="inferred from homology"/>